<keyword evidence="4" id="KW-1185">Reference proteome</keyword>
<feature type="region of interest" description="Disordered" evidence="1">
    <location>
        <begin position="1"/>
        <end position="57"/>
    </location>
</feature>
<reference evidence="2" key="3">
    <citation type="submission" date="2011-03" db="EMBL/GenBank/DDBJ databases">
        <title>Annotation of Magnaporthe poae ATCC 64411.</title>
        <authorList>
            <person name="Ma L.-J."/>
            <person name="Dead R."/>
            <person name="Young S.K."/>
            <person name="Zeng Q."/>
            <person name="Gargeya S."/>
            <person name="Fitzgerald M."/>
            <person name="Haas B."/>
            <person name="Abouelleil A."/>
            <person name="Alvarado L."/>
            <person name="Arachchi H.M."/>
            <person name="Berlin A."/>
            <person name="Brown A."/>
            <person name="Chapman S.B."/>
            <person name="Chen Z."/>
            <person name="Dunbar C."/>
            <person name="Freedman E."/>
            <person name="Gearin G."/>
            <person name="Gellesch M."/>
            <person name="Goldberg J."/>
            <person name="Griggs A."/>
            <person name="Gujja S."/>
            <person name="Heiman D."/>
            <person name="Howarth C."/>
            <person name="Larson L."/>
            <person name="Lui A."/>
            <person name="MacDonald P.J.P."/>
            <person name="Mehta T."/>
            <person name="Montmayeur A."/>
            <person name="Murphy C."/>
            <person name="Neiman D."/>
            <person name="Pearson M."/>
            <person name="Priest M."/>
            <person name="Roberts A."/>
            <person name="Saif S."/>
            <person name="Shea T."/>
            <person name="Shenoy N."/>
            <person name="Sisk P."/>
            <person name="Stolte C."/>
            <person name="Sykes S."/>
            <person name="Yandava C."/>
            <person name="Wortman J."/>
            <person name="Nusbaum C."/>
            <person name="Birren B."/>
        </authorList>
    </citation>
    <scope>NUCLEOTIDE SEQUENCE</scope>
    <source>
        <strain evidence="2">ATCC 64411</strain>
    </source>
</reference>
<evidence type="ECO:0000256" key="1">
    <source>
        <dbReference type="SAM" id="MobiDB-lite"/>
    </source>
</evidence>
<dbReference type="OrthoDB" id="5173591at2759"/>
<organism evidence="3 4">
    <name type="scientific">Magnaporthiopsis poae (strain ATCC 64411 / 73-15)</name>
    <name type="common">Kentucky bluegrass fungus</name>
    <name type="synonym">Magnaporthe poae</name>
    <dbReference type="NCBI Taxonomy" id="644358"/>
    <lineage>
        <taxon>Eukaryota</taxon>
        <taxon>Fungi</taxon>
        <taxon>Dikarya</taxon>
        <taxon>Ascomycota</taxon>
        <taxon>Pezizomycotina</taxon>
        <taxon>Sordariomycetes</taxon>
        <taxon>Sordariomycetidae</taxon>
        <taxon>Magnaporthales</taxon>
        <taxon>Magnaporthaceae</taxon>
        <taxon>Magnaporthiopsis</taxon>
    </lineage>
</organism>
<dbReference type="EMBL" id="GL876966">
    <property type="protein sequence ID" value="KLU82183.1"/>
    <property type="molecule type" value="Genomic_DNA"/>
</dbReference>
<dbReference type="VEuPathDB" id="FungiDB:MAPG_01259"/>
<evidence type="ECO:0000313" key="2">
    <source>
        <dbReference type="EMBL" id="KLU82183.1"/>
    </source>
</evidence>
<reference evidence="2" key="2">
    <citation type="submission" date="2010-05" db="EMBL/GenBank/DDBJ databases">
        <title>The Genome Sequence of Magnaporthe poae strain ATCC 64411.</title>
        <authorList>
            <consortium name="The Broad Institute Genome Sequencing Platform"/>
            <consortium name="Broad Institute Genome Sequencing Center for Infectious Disease"/>
            <person name="Ma L.-J."/>
            <person name="Dead R."/>
            <person name="Young S."/>
            <person name="Zeng Q."/>
            <person name="Koehrsen M."/>
            <person name="Alvarado L."/>
            <person name="Berlin A."/>
            <person name="Chapman S.B."/>
            <person name="Chen Z."/>
            <person name="Freedman E."/>
            <person name="Gellesch M."/>
            <person name="Goldberg J."/>
            <person name="Griggs A."/>
            <person name="Gujja S."/>
            <person name="Heilman E.R."/>
            <person name="Heiman D."/>
            <person name="Hepburn T."/>
            <person name="Howarth C."/>
            <person name="Jen D."/>
            <person name="Larson L."/>
            <person name="Mehta T."/>
            <person name="Neiman D."/>
            <person name="Pearson M."/>
            <person name="Roberts A."/>
            <person name="Saif S."/>
            <person name="Shea T."/>
            <person name="Shenoy N."/>
            <person name="Sisk P."/>
            <person name="Stolte C."/>
            <person name="Sykes S."/>
            <person name="Walk T."/>
            <person name="White J."/>
            <person name="Yandava C."/>
            <person name="Haas B."/>
            <person name="Nusbaum C."/>
            <person name="Birren B."/>
        </authorList>
    </citation>
    <scope>NUCLEOTIDE SEQUENCE</scope>
    <source>
        <strain evidence="2">ATCC 64411</strain>
    </source>
</reference>
<feature type="compositionally biased region" description="Low complexity" evidence="1">
    <location>
        <begin position="21"/>
        <end position="35"/>
    </location>
</feature>
<dbReference type="eggNOG" id="ENOG502T4MU">
    <property type="taxonomic scope" value="Eukaryota"/>
</dbReference>
<dbReference type="Proteomes" id="UP000011715">
    <property type="component" value="Unassembled WGS sequence"/>
</dbReference>
<proteinExistence type="predicted"/>
<gene>
    <name evidence="2" type="ORF">MAPG_01259</name>
</gene>
<protein>
    <submittedName>
        <fullName evidence="2 3">Uncharacterized protein</fullName>
    </submittedName>
</protein>
<sequence length="125" mass="13809">MIRIAGHHDVDVGTANLGSISPRGSAGKRSSARSDSSTKKYHKDLKTTTSSCHYQDKMSPRRRFSISNLSPAKRAENRVMAARDMNQRRSFDSAATASTLGKMPVVEVQQHLPPTIWGRTTVNRV</sequence>
<reference evidence="3" key="4">
    <citation type="journal article" date="2015" name="G3 (Bethesda)">
        <title>Genome sequences of three phytopathogenic species of the Magnaporthaceae family of fungi.</title>
        <authorList>
            <person name="Okagaki L.H."/>
            <person name="Nunes C.C."/>
            <person name="Sailsbery J."/>
            <person name="Clay B."/>
            <person name="Brown D."/>
            <person name="John T."/>
            <person name="Oh Y."/>
            <person name="Young N."/>
            <person name="Fitzgerald M."/>
            <person name="Haas B.J."/>
            <person name="Zeng Q."/>
            <person name="Young S."/>
            <person name="Adiconis X."/>
            <person name="Fan L."/>
            <person name="Levin J.Z."/>
            <person name="Mitchell T.K."/>
            <person name="Okubara P.A."/>
            <person name="Farman M.L."/>
            <person name="Kohn L.M."/>
            <person name="Birren B."/>
            <person name="Ma L.-J."/>
            <person name="Dean R.A."/>
        </authorList>
    </citation>
    <scope>NUCLEOTIDE SEQUENCE</scope>
    <source>
        <strain evidence="3">ATCC 64411 / 73-15</strain>
    </source>
</reference>
<accession>A0A0C4DN80</accession>
<evidence type="ECO:0000313" key="4">
    <source>
        <dbReference type="Proteomes" id="UP000011715"/>
    </source>
</evidence>
<feature type="compositionally biased region" description="Basic and acidic residues" evidence="1">
    <location>
        <begin position="1"/>
        <end position="11"/>
    </location>
</feature>
<reference evidence="4" key="1">
    <citation type="submission" date="2010-05" db="EMBL/GenBank/DDBJ databases">
        <title>The genome sequence of Magnaporthe poae strain ATCC 64411.</title>
        <authorList>
            <person name="Ma L.-J."/>
            <person name="Dead R."/>
            <person name="Young S."/>
            <person name="Zeng Q."/>
            <person name="Koehrsen M."/>
            <person name="Alvarado L."/>
            <person name="Berlin A."/>
            <person name="Chapman S.B."/>
            <person name="Chen Z."/>
            <person name="Freedman E."/>
            <person name="Gellesch M."/>
            <person name="Goldberg J."/>
            <person name="Griggs A."/>
            <person name="Gujja S."/>
            <person name="Heilman E.R."/>
            <person name="Heiman D."/>
            <person name="Hepburn T."/>
            <person name="Howarth C."/>
            <person name="Jen D."/>
            <person name="Larson L."/>
            <person name="Mehta T."/>
            <person name="Neiman D."/>
            <person name="Pearson M."/>
            <person name="Roberts A."/>
            <person name="Saif S."/>
            <person name="Shea T."/>
            <person name="Shenoy N."/>
            <person name="Sisk P."/>
            <person name="Stolte C."/>
            <person name="Sykes S."/>
            <person name="Walk T."/>
            <person name="White J."/>
            <person name="Yandava C."/>
            <person name="Haas B."/>
            <person name="Nusbaum C."/>
            <person name="Birren B."/>
        </authorList>
    </citation>
    <scope>NUCLEOTIDE SEQUENCE [LARGE SCALE GENOMIC DNA]</scope>
    <source>
        <strain evidence="4">ATCC 64411 / 73-15</strain>
    </source>
</reference>
<dbReference type="EMBL" id="ADBL01000294">
    <property type="status" value="NOT_ANNOTATED_CDS"/>
    <property type="molecule type" value="Genomic_DNA"/>
</dbReference>
<evidence type="ECO:0000313" key="3">
    <source>
        <dbReference type="EnsemblFungi" id="MAPG_01259T0"/>
    </source>
</evidence>
<dbReference type="EnsemblFungi" id="MAPG_01259T0">
    <property type="protein sequence ID" value="MAPG_01259T0"/>
    <property type="gene ID" value="MAPG_01259"/>
</dbReference>
<name>A0A0C4DN80_MAGP6</name>
<dbReference type="AlphaFoldDB" id="A0A0C4DN80"/>
<reference evidence="3" key="5">
    <citation type="submission" date="2015-06" db="UniProtKB">
        <authorList>
            <consortium name="EnsemblFungi"/>
        </authorList>
    </citation>
    <scope>IDENTIFICATION</scope>
    <source>
        <strain evidence="3">ATCC 64411</strain>
    </source>
</reference>